<feature type="binding site" evidence="9">
    <location>
        <begin position="190"/>
        <end position="192"/>
    </location>
    <ligand>
        <name>substrate</name>
    </ligand>
</feature>
<feature type="binding site" evidence="9">
    <location>
        <begin position="168"/>
        <end position="170"/>
    </location>
    <ligand>
        <name>substrate</name>
    </ligand>
</feature>
<sequence length="336" mass="35698">MIMPYRNLGMDLVRVTEAAALSAARYMGLGDKEGGDKAAVDAMRAVLNGVDMDGVVVIGEGEKDEAPMLYNGEKIGNGRGPALDVAVDPVEGTRLLAFGRPNSIAVIAAAEKGSMWRPGPSYYMRKIVVEKAARRAIDIKKSATENLNRIAEALNRKVNELTIFILDKPRHRQLIDEIRKTGARISLNSDGDVMGALMAAIPGSGIDVLMGTGGTPEGVIAAAAVKALHGGMQARCHPQSDEERQALTRAGMDISAVYTEDDLIRSDDAFFAATGITEGSFLEGVHFDRNGGVTTHSIVIRALSGSMRFVKGVHQLNAEHIFGAEGLASAVRLATT</sequence>
<dbReference type="GO" id="GO:0046872">
    <property type="term" value="F:metal ion binding"/>
    <property type="evidence" value="ECO:0007669"/>
    <property type="project" value="UniProtKB-KW"/>
</dbReference>
<feature type="binding site" evidence="8">
    <location>
        <position position="88"/>
    </location>
    <ligand>
        <name>Mn(2+)</name>
        <dbReference type="ChEBI" id="CHEBI:29035"/>
        <label>2</label>
    </ligand>
</feature>
<dbReference type="GO" id="GO:0006094">
    <property type="term" value="P:gluconeogenesis"/>
    <property type="evidence" value="ECO:0007669"/>
    <property type="project" value="InterPro"/>
</dbReference>
<evidence type="ECO:0000256" key="7">
    <source>
        <dbReference type="PIRNR" id="PIRNR004532"/>
    </source>
</evidence>
<dbReference type="PIRSF" id="PIRSF004532">
    <property type="entry name" value="GlpX"/>
    <property type="match status" value="1"/>
</dbReference>
<keyword evidence="4 10" id="KW-0378">Hydrolase</keyword>
<dbReference type="FunFam" id="3.40.190.90:FF:000001">
    <property type="entry name" value="Fructose-1,6-bisphosphatase"/>
    <property type="match status" value="1"/>
</dbReference>
<dbReference type="Proteomes" id="UP000886005">
    <property type="component" value="Unassembled WGS sequence"/>
</dbReference>
<dbReference type="AlphaFoldDB" id="A0A7V1LP99"/>
<dbReference type="GO" id="GO:0005829">
    <property type="term" value="C:cytosol"/>
    <property type="evidence" value="ECO:0007669"/>
    <property type="project" value="TreeGrafter"/>
</dbReference>
<feature type="binding site" evidence="9">
    <location>
        <begin position="91"/>
        <end position="93"/>
    </location>
    <ligand>
        <name>substrate</name>
    </ligand>
</feature>
<keyword evidence="6 7" id="KW-0119">Carbohydrate metabolism</keyword>
<feature type="binding site" evidence="9">
    <location>
        <position position="214"/>
    </location>
    <ligand>
        <name>substrate</name>
    </ligand>
</feature>
<dbReference type="GO" id="GO:0030388">
    <property type="term" value="P:fructose 1,6-bisphosphate metabolic process"/>
    <property type="evidence" value="ECO:0007669"/>
    <property type="project" value="TreeGrafter"/>
</dbReference>
<dbReference type="PANTHER" id="PTHR30447:SF0">
    <property type="entry name" value="FRUCTOSE-1,6-BISPHOSPHATASE 1 CLASS 2-RELATED"/>
    <property type="match status" value="1"/>
</dbReference>
<protein>
    <recommendedName>
        <fullName evidence="7">Fructose-1,6-bisphosphatase</fullName>
    </recommendedName>
</protein>
<name>A0A7V1LP99_CALAY</name>
<comment type="catalytic activity">
    <reaction evidence="1">
        <text>beta-D-fructose 1,6-bisphosphate + H2O = beta-D-fructose 6-phosphate + phosphate</text>
        <dbReference type="Rhea" id="RHEA:11064"/>
        <dbReference type="ChEBI" id="CHEBI:15377"/>
        <dbReference type="ChEBI" id="CHEBI:32966"/>
        <dbReference type="ChEBI" id="CHEBI:43474"/>
        <dbReference type="ChEBI" id="CHEBI:57634"/>
        <dbReference type="EC" id="3.1.3.11"/>
    </reaction>
</comment>
<gene>
    <name evidence="10" type="primary">glpX</name>
    <name evidence="10" type="ORF">ENJ10_12790</name>
</gene>
<dbReference type="SUPFAM" id="SSF56655">
    <property type="entry name" value="Carbohydrate phosphatase"/>
    <property type="match status" value="1"/>
</dbReference>
<evidence type="ECO:0000256" key="8">
    <source>
        <dbReference type="PIRSR" id="PIRSR004532-1"/>
    </source>
</evidence>
<evidence type="ECO:0000256" key="2">
    <source>
        <dbReference type="ARBA" id="ARBA00008989"/>
    </source>
</evidence>
<dbReference type="Gene3D" id="3.30.540.10">
    <property type="entry name" value="Fructose-1,6-Bisphosphatase, subunit A, domain 1"/>
    <property type="match status" value="1"/>
</dbReference>
<comment type="cofactor">
    <cofactor evidence="8">
        <name>Mn(2+)</name>
        <dbReference type="ChEBI" id="CHEBI:29035"/>
    </cofactor>
</comment>
<keyword evidence="3 8" id="KW-0479">Metal-binding</keyword>
<evidence type="ECO:0000256" key="6">
    <source>
        <dbReference type="ARBA" id="ARBA00023277"/>
    </source>
</evidence>
<dbReference type="Gene3D" id="3.40.190.90">
    <property type="match status" value="1"/>
</dbReference>
<feature type="binding site" evidence="9">
    <location>
        <position position="123"/>
    </location>
    <ligand>
        <name>substrate</name>
    </ligand>
</feature>
<organism evidence="10">
    <name type="scientific">Caldithrix abyssi</name>
    <dbReference type="NCBI Taxonomy" id="187145"/>
    <lineage>
        <taxon>Bacteria</taxon>
        <taxon>Pseudomonadati</taxon>
        <taxon>Calditrichota</taxon>
        <taxon>Calditrichia</taxon>
        <taxon>Calditrichales</taxon>
        <taxon>Calditrichaceae</taxon>
        <taxon>Caldithrix</taxon>
    </lineage>
</organism>
<dbReference type="InterPro" id="IPR004464">
    <property type="entry name" value="FBPase_class-2/SBPase"/>
</dbReference>
<feature type="binding site" evidence="8">
    <location>
        <position position="60"/>
    </location>
    <ligand>
        <name>Mn(2+)</name>
        <dbReference type="ChEBI" id="CHEBI:29035"/>
        <label>1</label>
    </ligand>
</feature>
<evidence type="ECO:0000256" key="9">
    <source>
        <dbReference type="PIRSR" id="PIRSR004532-2"/>
    </source>
</evidence>
<proteinExistence type="inferred from homology"/>
<comment type="caution">
    <text evidence="10">The sequence shown here is derived from an EMBL/GenBank/DDBJ whole genome shotgun (WGS) entry which is preliminary data.</text>
</comment>
<feature type="binding site" evidence="8">
    <location>
        <position position="36"/>
    </location>
    <ligand>
        <name>Mn(2+)</name>
        <dbReference type="ChEBI" id="CHEBI:29035"/>
        <label>1</label>
    </ligand>
</feature>
<evidence type="ECO:0000256" key="5">
    <source>
        <dbReference type="ARBA" id="ARBA00023211"/>
    </source>
</evidence>
<dbReference type="PANTHER" id="PTHR30447">
    <property type="entry name" value="FRUCTOSE-1,6-BISPHOSPHATASE CLASS 2"/>
    <property type="match status" value="1"/>
</dbReference>
<dbReference type="CDD" id="cd01516">
    <property type="entry name" value="FBPase_glpX"/>
    <property type="match status" value="1"/>
</dbReference>
<dbReference type="GO" id="GO:0042132">
    <property type="term" value="F:fructose 1,6-bisphosphate 1-phosphatase activity"/>
    <property type="evidence" value="ECO:0007669"/>
    <property type="project" value="UniProtKB-EC"/>
</dbReference>
<accession>A0A7V1LP99</accession>
<evidence type="ECO:0000313" key="10">
    <source>
        <dbReference type="EMBL" id="HED11560.1"/>
    </source>
</evidence>
<feature type="binding site" evidence="8">
    <location>
        <position position="91"/>
    </location>
    <ligand>
        <name>Mn(2+)</name>
        <dbReference type="ChEBI" id="CHEBI:29035"/>
        <label>2</label>
    </ligand>
</feature>
<dbReference type="NCBIfam" id="TIGR00330">
    <property type="entry name" value="glpX"/>
    <property type="match status" value="1"/>
</dbReference>
<reference evidence="10" key="1">
    <citation type="journal article" date="2020" name="mSystems">
        <title>Genome- and Community-Level Interaction Insights into Carbon Utilization and Element Cycling Functions of Hydrothermarchaeota in Hydrothermal Sediment.</title>
        <authorList>
            <person name="Zhou Z."/>
            <person name="Liu Y."/>
            <person name="Xu W."/>
            <person name="Pan J."/>
            <person name="Luo Z.H."/>
            <person name="Li M."/>
        </authorList>
    </citation>
    <scope>NUCLEOTIDE SEQUENCE [LARGE SCALE GENOMIC DNA]</scope>
    <source>
        <strain evidence="10">HyVt-456</strain>
    </source>
</reference>
<dbReference type="GO" id="GO:0006071">
    <property type="term" value="P:glycerol metabolic process"/>
    <property type="evidence" value="ECO:0007669"/>
    <property type="project" value="InterPro"/>
</dbReference>
<dbReference type="Pfam" id="PF03320">
    <property type="entry name" value="FBPase_glpX"/>
    <property type="match status" value="1"/>
</dbReference>
<keyword evidence="5 8" id="KW-0464">Manganese</keyword>
<dbReference type="EMBL" id="DRLD01000360">
    <property type="protein sequence ID" value="HED11560.1"/>
    <property type="molecule type" value="Genomic_DNA"/>
</dbReference>
<evidence type="ECO:0000256" key="4">
    <source>
        <dbReference type="ARBA" id="ARBA00022801"/>
    </source>
</evidence>
<evidence type="ECO:0000256" key="3">
    <source>
        <dbReference type="ARBA" id="ARBA00022723"/>
    </source>
</evidence>
<evidence type="ECO:0000256" key="1">
    <source>
        <dbReference type="ARBA" id="ARBA00001273"/>
    </source>
</evidence>
<comment type="similarity">
    <text evidence="2 7">Belongs to the FBPase class 2 family.</text>
</comment>
<feature type="binding site" evidence="8">
    <location>
        <position position="217"/>
    </location>
    <ligand>
        <name>Mn(2+)</name>
        <dbReference type="ChEBI" id="CHEBI:29035"/>
        <label>2</label>
    </ligand>
</feature>